<protein>
    <submittedName>
        <fullName evidence="1">Plasmid replication initiation factor-related protein</fullName>
    </submittedName>
</protein>
<dbReference type="RefSeq" id="WP_305733079.1">
    <property type="nucleotide sequence ID" value="NZ_OW150024.1"/>
</dbReference>
<evidence type="ECO:0000313" key="1">
    <source>
        <dbReference type="EMBL" id="CAH2032319.1"/>
    </source>
</evidence>
<dbReference type="GO" id="GO:0003743">
    <property type="term" value="F:translation initiation factor activity"/>
    <property type="evidence" value="ECO:0007669"/>
    <property type="project" value="UniProtKB-KW"/>
</dbReference>
<proteinExistence type="predicted"/>
<sequence>MALSVTRHALNPPCETFRLLLCGIDSLDLGLFVSWNAGWSEVCKDLEAKKQASQENTSIIESTDLDRQFLHLPSGKPPNYRYHIQFLEYHLYLAKSDKYGNSPNVYVSISSAALWHEPFASIIDLLTFDLEHFGGIIDRIQPSRCDLSADFRICPPPDFPFLEQHKVSRSRYINTHINSGILETFYSSSPGSPVRLRIYDKGKEIQKSNKYWFLDLWGIHDSENIWRVEFQLRRSFLHQYRIKTLEDLWETIGAIWEYLTTEWFSLRLPDNDKAERRTIHPWWEAVRACGELLGVNNGDRRHYDSDKPQEIKKILPHVYSRMITIAALSGIKDRKESIRNLYDLLERHGDDRTFKEKLQEKLFKLGYRGTLGGADHDDDLPF</sequence>
<organism evidence="1 2">
    <name type="scientific">Trichlorobacter ammonificans</name>
    <dbReference type="NCBI Taxonomy" id="2916410"/>
    <lineage>
        <taxon>Bacteria</taxon>
        <taxon>Pseudomonadati</taxon>
        <taxon>Thermodesulfobacteriota</taxon>
        <taxon>Desulfuromonadia</taxon>
        <taxon>Geobacterales</taxon>
        <taxon>Geobacteraceae</taxon>
        <taxon>Trichlorobacter</taxon>
    </lineage>
</organism>
<keyword evidence="1" id="KW-0396">Initiation factor</keyword>
<accession>A0ABN8HHP3</accession>
<dbReference type="EMBL" id="OW150024">
    <property type="protein sequence ID" value="CAH2032319.1"/>
    <property type="molecule type" value="Genomic_DNA"/>
</dbReference>
<evidence type="ECO:0000313" key="2">
    <source>
        <dbReference type="Proteomes" id="UP001295463"/>
    </source>
</evidence>
<reference evidence="1 2" key="1">
    <citation type="submission" date="2022-03" db="EMBL/GenBank/DDBJ databases">
        <authorList>
            <person name="Koch H."/>
        </authorList>
    </citation>
    <scope>NUCLEOTIDE SEQUENCE [LARGE SCALE GENOMIC DNA]</scope>
    <source>
        <strain evidence="1 2">G1</strain>
    </source>
</reference>
<keyword evidence="2" id="KW-1185">Reference proteome</keyword>
<keyword evidence="1" id="KW-0648">Protein biosynthesis</keyword>
<gene>
    <name evidence="1" type="ORF">GEAMG1_2483</name>
</gene>
<dbReference type="Proteomes" id="UP001295463">
    <property type="component" value="Chromosome"/>
</dbReference>
<name>A0ABN8HHP3_9BACT</name>